<feature type="binding site" evidence="10">
    <location>
        <position position="472"/>
    </location>
    <ligand>
        <name>L-glutamate</name>
        <dbReference type="ChEBI" id="CHEBI:29985"/>
    </ligand>
</feature>
<dbReference type="GO" id="GO:0103068">
    <property type="term" value="F:leukotriene C4 gamma-glutamyl transferase activity"/>
    <property type="evidence" value="ECO:0007669"/>
    <property type="project" value="UniProtKB-EC"/>
</dbReference>
<evidence type="ECO:0000256" key="6">
    <source>
        <dbReference type="ARBA" id="ARBA00023145"/>
    </source>
</evidence>
<evidence type="ECO:0000256" key="7">
    <source>
        <dbReference type="ARBA" id="ARBA00023315"/>
    </source>
</evidence>
<comment type="PTM">
    <text evidence="11">Cleaved by autocatalysis into a large and a small subunit.</text>
</comment>
<keyword evidence="7 11" id="KW-0012">Acyltransferase</keyword>
<feature type="binding site" evidence="10">
    <location>
        <position position="421"/>
    </location>
    <ligand>
        <name>L-glutamate</name>
        <dbReference type="ChEBI" id="CHEBI:29985"/>
    </ligand>
</feature>
<evidence type="ECO:0000256" key="8">
    <source>
        <dbReference type="ARBA" id="ARBA00047417"/>
    </source>
</evidence>
<dbReference type="InterPro" id="IPR055262">
    <property type="entry name" value="GGT_CS"/>
</dbReference>
<evidence type="ECO:0000256" key="2">
    <source>
        <dbReference type="ARBA" id="ARBA00001089"/>
    </source>
</evidence>
<proteinExistence type="inferred from homology"/>
<dbReference type="Gene3D" id="3.60.20.40">
    <property type="match status" value="1"/>
</dbReference>
<gene>
    <name evidence="13" type="primary">ggt</name>
    <name evidence="13" type="ORF">GFK26_30635</name>
</gene>
<evidence type="ECO:0000256" key="1">
    <source>
        <dbReference type="ARBA" id="ARBA00001049"/>
    </source>
</evidence>
<feature type="active site" description="Nucleophile" evidence="9">
    <location>
        <position position="379"/>
    </location>
</feature>
<dbReference type="SUPFAM" id="SSF56235">
    <property type="entry name" value="N-terminal nucleophile aminohydrolases (Ntn hydrolases)"/>
    <property type="match status" value="1"/>
</dbReference>
<feature type="binding site" evidence="10">
    <location>
        <begin position="450"/>
        <end position="451"/>
    </location>
    <ligand>
        <name>L-glutamate</name>
        <dbReference type="ChEBI" id="CHEBI:29985"/>
    </ligand>
</feature>
<feature type="chain" id="PRO_5024914004" description="Glutathione hydrolase proenzyme" evidence="12">
    <location>
        <begin position="29"/>
        <end position="578"/>
    </location>
</feature>
<dbReference type="Pfam" id="PF01019">
    <property type="entry name" value="G_glu_transpept"/>
    <property type="match status" value="1"/>
</dbReference>
<evidence type="ECO:0000256" key="9">
    <source>
        <dbReference type="PIRSR" id="PIRSR600101-1"/>
    </source>
</evidence>
<dbReference type="PROSITE" id="PS00462">
    <property type="entry name" value="G_GLU_TRANSPEPTIDASE"/>
    <property type="match status" value="1"/>
</dbReference>
<dbReference type="InterPro" id="IPR043137">
    <property type="entry name" value="GGT_ssub_C"/>
</dbReference>
<reference evidence="13 14" key="1">
    <citation type="submission" date="2019-10" db="EMBL/GenBank/DDBJ databases">
        <title>Complete genome sequence of Variovorax paradoxus 5C-2.</title>
        <authorList>
            <person name="Gogoleva N.E."/>
            <person name="Balkin A.S."/>
        </authorList>
    </citation>
    <scope>NUCLEOTIDE SEQUENCE [LARGE SCALE GENOMIC DNA]</scope>
    <source>
        <strain evidence="13 14">5C-2</strain>
    </source>
</reference>
<dbReference type="GO" id="GO:0036374">
    <property type="term" value="F:glutathione hydrolase activity"/>
    <property type="evidence" value="ECO:0007669"/>
    <property type="project" value="UniProtKB-UniRule"/>
</dbReference>
<evidence type="ECO:0000313" key="14">
    <source>
        <dbReference type="Proteomes" id="UP000326780"/>
    </source>
</evidence>
<evidence type="ECO:0000256" key="12">
    <source>
        <dbReference type="SAM" id="SignalP"/>
    </source>
</evidence>
<keyword evidence="11" id="KW-0317">Glutathione biosynthesis</keyword>
<keyword evidence="12" id="KW-0732">Signal</keyword>
<dbReference type="InterPro" id="IPR043138">
    <property type="entry name" value="GGT_lsub"/>
</dbReference>
<evidence type="ECO:0000256" key="10">
    <source>
        <dbReference type="PIRSR" id="PIRSR600101-2"/>
    </source>
</evidence>
<dbReference type="RefSeq" id="WP_153285274.1">
    <property type="nucleotide sequence ID" value="NZ_CP045644.1"/>
</dbReference>
<comment type="pathway">
    <text evidence="11">Sulfur metabolism; glutathione metabolism.</text>
</comment>
<feature type="binding site" evidence="10">
    <location>
        <position position="104"/>
    </location>
    <ligand>
        <name>L-glutamate</name>
        <dbReference type="ChEBI" id="CHEBI:29985"/>
    </ligand>
</feature>
<comment type="similarity">
    <text evidence="3 11">Belongs to the gamma-glutamyltransferase family.</text>
</comment>
<dbReference type="Proteomes" id="UP000326780">
    <property type="component" value="Chromosome"/>
</dbReference>
<dbReference type="UniPathway" id="UPA00204"/>
<dbReference type="EC" id="2.3.2.2" evidence="11"/>
<accession>A0A5Q0MBE6</accession>
<comment type="catalytic activity">
    <reaction evidence="1 11">
        <text>an S-substituted glutathione + H2O = an S-substituted L-cysteinylglycine + L-glutamate</text>
        <dbReference type="Rhea" id="RHEA:59468"/>
        <dbReference type="ChEBI" id="CHEBI:15377"/>
        <dbReference type="ChEBI" id="CHEBI:29985"/>
        <dbReference type="ChEBI" id="CHEBI:90779"/>
        <dbReference type="ChEBI" id="CHEBI:143103"/>
        <dbReference type="EC" id="3.4.19.13"/>
    </reaction>
</comment>
<comment type="subunit">
    <text evidence="11">This enzyme consists of two polypeptide chains, which are synthesized in precursor form from a single polypeptide.</text>
</comment>
<dbReference type="EC" id="3.4.19.13" evidence="11"/>
<evidence type="ECO:0000313" key="13">
    <source>
        <dbReference type="EMBL" id="QFZ86826.1"/>
    </source>
</evidence>
<name>A0A5Q0MBE6_VARPD</name>
<sequence>MQHFKWTPTLRAAVAAALTLAAAGGAQAASQAPVAAEHGMVVSAQHLASKVGVDVLKRGGNAVDAAVAVGYALAVVYPAAGNLGGGGFMTVQLADGRKTFLDFREKAPLAATANMYLDKDGNVVKGLSTNGHLAVGVPGSVSGMEYAREKYGTMKRADLIAPSVQLADKGFALEQGDIDMLLTATNDFKKDPVSGAIFLNKGEPFAVGQKLVQKDLAKTLKEISAKGTDGFYKGWVGKAIVASSQAGKGIITQADLDQYKTRELAPVECDYRGYRVVSAPPPSSGGVIICEMLNILEGYPLKDLGFRSAESVHYQIEAMRHAYVDRNSYLGDPDFVKNPLDRLLDKGYAAKIRAAIDPKKAGVSKDIKPGVAPHEGSNTTHYSITDKWGNAVSVTYTLNDWFGAKVTADKTGVLLNNEMDDFTSKVGVPNLYGLVQGEANKIEPGKRPLSSMSPTIVSKDGKPVFVVGTPGGSRIITAVLHTILNVVDYGMNVQEAVDAPRFHQQWLPDVTNVETFAISPDTRKILTDMGHNLGVPQPANHMAAIIVGAPSLGGKPVGANRFYGANDPRRNTGLAAGY</sequence>
<comment type="catalytic activity">
    <reaction evidence="2 11">
        <text>glutathione + H2O = L-cysteinylglycine + L-glutamate</text>
        <dbReference type="Rhea" id="RHEA:28807"/>
        <dbReference type="ChEBI" id="CHEBI:15377"/>
        <dbReference type="ChEBI" id="CHEBI:29985"/>
        <dbReference type="ChEBI" id="CHEBI:57925"/>
        <dbReference type="ChEBI" id="CHEBI:61694"/>
        <dbReference type="EC" id="3.4.19.13"/>
    </reaction>
</comment>
<feature type="signal peptide" evidence="12">
    <location>
        <begin position="1"/>
        <end position="28"/>
    </location>
</feature>
<dbReference type="GO" id="GO:0006751">
    <property type="term" value="P:glutathione catabolic process"/>
    <property type="evidence" value="ECO:0007669"/>
    <property type="project" value="UniProtKB-UniRule"/>
</dbReference>
<protein>
    <recommendedName>
        <fullName evidence="11">Glutathione hydrolase proenzyme</fullName>
        <ecNumber evidence="11">2.3.2.2</ecNumber>
        <ecNumber evidence="11">3.4.19.13</ecNumber>
    </recommendedName>
    <component>
        <recommendedName>
            <fullName evidence="11">Glutathione hydrolase large chain</fullName>
        </recommendedName>
    </component>
    <component>
        <recommendedName>
            <fullName evidence="11">Glutathione hydrolase small chain</fullName>
        </recommendedName>
    </component>
</protein>
<organism evidence="13 14">
    <name type="scientific">Variovorax paradoxus</name>
    <dbReference type="NCBI Taxonomy" id="34073"/>
    <lineage>
        <taxon>Bacteria</taxon>
        <taxon>Pseudomonadati</taxon>
        <taxon>Pseudomonadota</taxon>
        <taxon>Betaproteobacteria</taxon>
        <taxon>Burkholderiales</taxon>
        <taxon>Comamonadaceae</taxon>
        <taxon>Variovorax</taxon>
    </lineage>
</organism>
<keyword evidence="5 11" id="KW-0378">Hydrolase</keyword>
<dbReference type="NCBIfam" id="TIGR00066">
    <property type="entry name" value="g_glut_trans"/>
    <property type="match status" value="1"/>
</dbReference>
<dbReference type="PRINTS" id="PR01210">
    <property type="entry name" value="GGTRANSPTASE"/>
</dbReference>
<keyword evidence="4 11" id="KW-0808">Transferase</keyword>
<evidence type="ECO:0000256" key="3">
    <source>
        <dbReference type="ARBA" id="ARBA00009381"/>
    </source>
</evidence>
<dbReference type="AlphaFoldDB" id="A0A5Q0MBE6"/>
<evidence type="ECO:0000256" key="4">
    <source>
        <dbReference type="ARBA" id="ARBA00022679"/>
    </source>
</evidence>
<dbReference type="InterPro" id="IPR000101">
    <property type="entry name" value="GGT_peptidase"/>
</dbReference>
<dbReference type="PANTHER" id="PTHR43199:SF1">
    <property type="entry name" value="GLUTATHIONE HYDROLASE PROENZYME"/>
    <property type="match status" value="1"/>
</dbReference>
<dbReference type="GO" id="GO:0006750">
    <property type="term" value="P:glutathione biosynthetic process"/>
    <property type="evidence" value="ECO:0007669"/>
    <property type="project" value="UniProtKB-KW"/>
</dbReference>
<feature type="binding site" evidence="10">
    <location>
        <begin position="397"/>
        <end position="399"/>
    </location>
    <ligand>
        <name>L-glutamate</name>
        <dbReference type="ChEBI" id="CHEBI:29985"/>
    </ligand>
</feature>
<dbReference type="EMBL" id="CP045644">
    <property type="protein sequence ID" value="QFZ86826.1"/>
    <property type="molecule type" value="Genomic_DNA"/>
</dbReference>
<keyword evidence="6 11" id="KW-0865">Zymogen</keyword>
<dbReference type="InterPro" id="IPR029055">
    <property type="entry name" value="Ntn_hydrolases_N"/>
</dbReference>
<dbReference type="PANTHER" id="PTHR43199">
    <property type="entry name" value="GLUTATHIONE HYDROLASE"/>
    <property type="match status" value="1"/>
</dbReference>
<evidence type="ECO:0000256" key="5">
    <source>
        <dbReference type="ARBA" id="ARBA00022801"/>
    </source>
</evidence>
<comment type="catalytic activity">
    <reaction evidence="8 11">
        <text>an N-terminal (5-L-glutamyl)-[peptide] + an alpha-amino acid = 5-L-glutamyl amino acid + an N-terminal L-alpha-aminoacyl-[peptide]</text>
        <dbReference type="Rhea" id="RHEA:23904"/>
        <dbReference type="Rhea" id="RHEA-COMP:9780"/>
        <dbReference type="Rhea" id="RHEA-COMP:9795"/>
        <dbReference type="ChEBI" id="CHEBI:77644"/>
        <dbReference type="ChEBI" id="CHEBI:78597"/>
        <dbReference type="ChEBI" id="CHEBI:78599"/>
        <dbReference type="ChEBI" id="CHEBI:78608"/>
        <dbReference type="EC" id="2.3.2.2"/>
    </reaction>
</comment>
<dbReference type="InterPro" id="IPR051792">
    <property type="entry name" value="GGT_bact"/>
</dbReference>
<dbReference type="Gene3D" id="1.10.246.130">
    <property type="match status" value="1"/>
</dbReference>
<evidence type="ECO:0000256" key="11">
    <source>
        <dbReference type="RuleBase" id="RU368036"/>
    </source>
</evidence>